<reference evidence="1 2" key="1">
    <citation type="submission" date="2020-01" db="EMBL/GenBank/DDBJ databases">
        <title>Kibdelosporangium persica a novel Actinomycetes from a hot desert in Iran.</title>
        <authorList>
            <person name="Safaei N."/>
            <person name="Zaburannyi N."/>
            <person name="Mueller R."/>
            <person name="Wink J."/>
        </authorList>
    </citation>
    <scope>NUCLEOTIDE SEQUENCE [LARGE SCALE GENOMIC DNA]</scope>
    <source>
        <strain evidence="1 2">4NS15</strain>
    </source>
</reference>
<gene>
    <name evidence="1" type="ORF">GC106_12510</name>
</gene>
<keyword evidence="2" id="KW-1185">Reference proteome</keyword>
<organism evidence="1 2">
    <name type="scientific">Kibdelosporangium persicum</name>
    <dbReference type="NCBI Taxonomy" id="2698649"/>
    <lineage>
        <taxon>Bacteria</taxon>
        <taxon>Bacillati</taxon>
        <taxon>Actinomycetota</taxon>
        <taxon>Actinomycetes</taxon>
        <taxon>Pseudonocardiales</taxon>
        <taxon>Pseudonocardiaceae</taxon>
        <taxon>Kibdelosporangium</taxon>
    </lineage>
</organism>
<dbReference type="EMBL" id="JAAATY010000002">
    <property type="protein sequence ID" value="NRN64046.1"/>
    <property type="molecule type" value="Genomic_DNA"/>
</dbReference>
<dbReference type="Proteomes" id="UP000763557">
    <property type="component" value="Unassembled WGS sequence"/>
</dbReference>
<accession>A0ABX2EYB7</accession>
<evidence type="ECO:0000313" key="2">
    <source>
        <dbReference type="Proteomes" id="UP000763557"/>
    </source>
</evidence>
<sequence length="242" mass="26306">MPVEEDFTRRLFIAMDAKGYGSADHLQQKDIQAALLLAADTAALRSGLDRSTWDKQPGGDGELAALPADMSGIEPKVVDDYPREFAAALSKHNHSLRPAMRLRVRMAIHYGVATPGPNGHVGQGPVVVSRLVDSAPVRAVLAVNDQIDFVVVLSRQVYTDVVLQRHTSLRPEHFRRVAVQNKEFTEEAWVRAPGHEISELSVDESGSAPVTPPASGDHLHASVINKMDYVHAPNSVFGVSNP</sequence>
<evidence type="ECO:0000313" key="1">
    <source>
        <dbReference type="EMBL" id="NRN64046.1"/>
    </source>
</evidence>
<proteinExistence type="predicted"/>
<protein>
    <submittedName>
        <fullName evidence="1">Uncharacterized protein</fullName>
    </submittedName>
</protein>
<comment type="caution">
    <text evidence="1">The sequence shown here is derived from an EMBL/GenBank/DDBJ whole genome shotgun (WGS) entry which is preliminary data.</text>
</comment>
<name>A0ABX2EYB7_9PSEU</name>